<comment type="caution">
    <text evidence="1">The sequence shown here is derived from an EMBL/GenBank/DDBJ whole genome shotgun (WGS) entry which is preliminary data.</text>
</comment>
<organism evidence="1 2">
    <name type="scientific">Pyropia yezoensis</name>
    <name type="common">Susabi-nori</name>
    <name type="synonym">Porphyra yezoensis</name>
    <dbReference type="NCBI Taxonomy" id="2788"/>
    <lineage>
        <taxon>Eukaryota</taxon>
        <taxon>Rhodophyta</taxon>
        <taxon>Bangiophyceae</taxon>
        <taxon>Bangiales</taxon>
        <taxon>Bangiaceae</taxon>
        <taxon>Pyropia</taxon>
    </lineage>
</organism>
<gene>
    <name evidence="1" type="ORF">I4F81_003575</name>
</gene>
<reference evidence="1" key="1">
    <citation type="submission" date="2019-11" db="EMBL/GenBank/DDBJ databases">
        <title>Nori genome reveals adaptations in red seaweeds to the harsh intertidal environment.</title>
        <authorList>
            <person name="Wang D."/>
            <person name="Mao Y."/>
        </authorList>
    </citation>
    <scope>NUCLEOTIDE SEQUENCE</scope>
    <source>
        <tissue evidence="1">Gametophyte</tissue>
    </source>
</reference>
<dbReference type="EMBL" id="CM020618">
    <property type="protein sequence ID" value="KAK1860989.1"/>
    <property type="molecule type" value="Genomic_DNA"/>
</dbReference>
<sequence length="446" mass="48283">MQAEVDRLNGQLTAREPLNEVIYTRSALHQLFLILVTRYTVLSERASSPTLAANLQDLLLAPDDRDSIYRPTTSFFDSSVLAYRTIAISREQAERVQSRVVANAWHRDQTAALADAAGGSGLAAAALTELRDLSLRDVTAARYGAGWLRFCAFCEAGSYSPLPASPTTVGRYIAWQWLKGSVQPSSMRTYLSPVRKRHLAAEHPNPCATDLVAEAMAGFTNAWLDEHGSKPKRVALPASVSWRLAGLAFSSPDPTLRLCLSAIVAHFFMCRRARDILSLTPEDVAFPAEGGLSFQIVRSKTDAKRPGGERLAHFYPASTFTTVPDLPVLLLRRVVAEHRRGRNAGTRLFPAASADPGTVLTAWLRTGLQILGVVPPVGCVYASHSNRSGGCTALRTVGAGLDAVAQWAGMSVDTLTRSYSDALATATPEAHFFFGRLIPQAIQLPA</sequence>
<proteinExistence type="predicted"/>
<keyword evidence="2" id="KW-1185">Reference proteome</keyword>
<name>A0ACC3BSJ3_PYRYE</name>
<dbReference type="Proteomes" id="UP000798662">
    <property type="component" value="Chromosome 1"/>
</dbReference>
<protein>
    <submittedName>
        <fullName evidence="1">Uncharacterized protein</fullName>
    </submittedName>
</protein>
<evidence type="ECO:0000313" key="2">
    <source>
        <dbReference type="Proteomes" id="UP000798662"/>
    </source>
</evidence>
<accession>A0ACC3BSJ3</accession>
<evidence type="ECO:0000313" key="1">
    <source>
        <dbReference type="EMBL" id="KAK1860989.1"/>
    </source>
</evidence>